<protein>
    <recommendedName>
        <fullName evidence="4">Replication restart protein PriB</fullName>
    </recommendedName>
</protein>
<dbReference type="SUPFAM" id="SSF50249">
    <property type="entry name" value="Nucleic acid-binding proteins"/>
    <property type="match status" value="1"/>
</dbReference>
<comment type="subunit">
    <text evidence="4">Homodimer. Interacts with PriA and DnaT. Component of the replication restart primosome. Primosome assembly occurs via a 'hand-off' mechanism. PriA binds to replication forks, subsequently PriB then DnaT bind; DnaT then displaces ssDNA to generate the helicase loading substrate.</text>
</comment>
<dbReference type="GO" id="GO:0003697">
    <property type="term" value="F:single-stranded DNA binding"/>
    <property type="evidence" value="ECO:0007669"/>
    <property type="project" value="UniProtKB-UniRule"/>
</dbReference>
<dbReference type="EMBL" id="AE016827">
    <property type="protein sequence ID" value="AAU37077.1"/>
    <property type="molecule type" value="Genomic_DNA"/>
</dbReference>
<dbReference type="HOGENOM" id="CLU_166075_0_0_6"/>
<keyword evidence="3 4" id="KW-0238">DNA-binding</keyword>
<keyword evidence="6" id="KW-1185">Reference proteome</keyword>
<gene>
    <name evidence="4 5" type="primary">priB</name>
    <name evidence="5" type="ordered locus">MS0470</name>
</gene>
<reference evidence="5 6" key="1">
    <citation type="journal article" date="2004" name="Nat. Biotechnol.">
        <title>The genome sequence of the capnophilic rumen bacterium Mannheimia succiniciproducens.</title>
        <authorList>
            <person name="Hong S.H."/>
            <person name="Kim J.S."/>
            <person name="Lee S.Y."/>
            <person name="In Y.H."/>
            <person name="Choi S.S."/>
            <person name="Rih J.-K."/>
            <person name="Kim C.H."/>
            <person name="Jeong H."/>
            <person name="Hur C.G."/>
            <person name="Kim J.J."/>
        </authorList>
    </citation>
    <scope>NUCLEOTIDE SEQUENCE [LARGE SCALE GENOMIC DNA]</scope>
    <source>
        <strain evidence="6">KCTC 0769BP / MBEL55E</strain>
    </source>
</reference>
<dbReference type="eggNOG" id="COG2965">
    <property type="taxonomic scope" value="Bacteria"/>
</dbReference>
<proteinExistence type="inferred from homology"/>
<dbReference type="GO" id="GO:0006269">
    <property type="term" value="P:DNA replication, synthesis of primer"/>
    <property type="evidence" value="ECO:0007669"/>
    <property type="project" value="UniProtKB-KW"/>
</dbReference>
<evidence type="ECO:0000256" key="3">
    <source>
        <dbReference type="ARBA" id="ARBA00023125"/>
    </source>
</evidence>
<sequence length="114" mass="12979">MKTTILRMLKSNLSINNRLSLEGFVTEQPKRTKSPNGIEHCRIWLEHRSEQIEAGLKRQAWCKMPVHISGTQLVQKTQSITVGSHLLVVGFLTLHKTSKGLSQLVLHAEHIEYL</sequence>
<dbReference type="KEGG" id="msu:MS0470"/>
<dbReference type="STRING" id="221988.MS0470"/>
<evidence type="ECO:0000256" key="2">
    <source>
        <dbReference type="ARBA" id="ARBA00022705"/>
    </source>
</evidence>
<dbReference type="AlphaFoldDB" id="Q65VD3"/>
<dbReference type="PIRSF" id="PIRSF003135">
    <property type="entry name" value="Primosomal_n"/>
    <property type="match status" value="1"/>
</dbReference>
<comment type="function">
    <text evidence="4">Involved in the restart of stalled replication forks, which reloads the replicative helicase on sites other than the origin of replication; the PriA-PriB pathway is the major replication restart pathway. During primosome assembly it facilitates complex formation between PriA and DnaT on DNA; stabilizes PriA on DNA. Stimulates the DNA unwinding activity of PriA helicase.</text>
</comment>
<dbReference type="HAMAP" id="MF_00720">
    <property type="entry name" value="PriB"/>
    <property type="match status" value="1"/>
</dbReference>
<name>Q65VD3_MANSM</name>
<dbReference type="Gene3D" id="2.40.50.140">
    <property type="entry name" value="Nucleic acid-binding proteins"/>
    <property type="match status" value="1"/>
</dbReference>
<organism evidence="5 6">
    <name type="scientific">Mannheimia succiniciproducens (strain KCTC 0769BP / MBEL55E)</name>
    <dbReference type="NCBI Taxonomy" id="221988"/>
    <lineage>
        <taxon>Bacteria</taxon>
        <taxon>Pseudomonadati</taxon>
        <taxon>Pseudomonadota</taxon>
        <taxon>Gammaproteobacteria</taxon>
        <taxon>Pasteurellales</taxon>
        <taxon>Pasteurellaceae</taxon>
        <taxon>Basfia</taxon>
    </lineage>
</organism>
<dbReference type="Proteomes" id="UP000000607">
    <property type="component" value="Chromosome"/>
</dbReference>
<dbReference type="InterPro" id="IPR000424">
    <property type="entry name" value="Primosome_PriB/ssb"/>
</dbReference>
<evidence type="ECO:0000313" key="6">
    <source>
        <dbReference type="Proteomes" id="UP000000607"/>
    </source>
</evidence>
<dbReference type="InterPro" id="IPR023646">
    <property type="entry name" value="Prisomal_replication_PriB"/>
</dbReference>
<keyword evidence="2 4" id="KW-0235">DNA replication</keyword>
<dbReference type="PROSITE" id="PS50935">
    <property type="entry name" value="SSB"/>
    <property type="match status" value="1"/>
</dbReference>
<evidence type="ECO:0000256" key="4">
    <source>
        <dbReference type="HAMAP-Rule" id="MF_00720"/>
    </source>
</evidence>
<dbReference type="GO" id="GO:1990077">
    <property type="term" value="C:primosome complex"/>
    <property type="evidence" value="ECO:0007669"/>
    <property type="project" value="UniProtKB-UniRule"/>
</dbReference>
<evidence type="ECO:0000256" key="1">
    <source>
        <dbReference type="ARBA" id="ARBA00022515"/>
    </source>
</evidence>
<dbReference type="NCBIfam" id="TIGR04418">
    <property type="entry name" value="PriB_gamma"/>
    <property type="match status" value="1"/>
</dbReference>
<evidence type="ECO:0000313" key="5">
    <source>
        <dbReference type="EMBL" id="AAU37077.1"/>
    </source>
</evidence>
<accession>Q65VD3</accession>
<dbReference type="InterPro" id="IPR012340">
    <property type="entry name" value="NA-bd_OB-fold"/>
</dbReference>
<dbReference type="Pfam" id="PF22657">
    <property type="entry name" value="SSB_1"/>
    <property type="match status" value="1"/>
</dbReference>
<comment type="similarity">
    <text evidence="4">Belongs to the PriB family.</text>
</comment>
<keyword evidence="1 4" id="KW-0639">Primosome</keyword>